<keyword evidence="1" id="KW-0732">Signal</keyword>
<reference evidence="2" key="1">
    <citation type="submission" date="2025-08" db="UniProtKB">
        <authorList>
            <consortium name="RefSeq"/>
        </authorList>
    </citation>
    <scope>IDENTIFICATION</scope>
    <source>
        <tissue evidence="2">Whole insect</tissue>
    </source>
</reference>
<sequence length="101" mass="11367">MKNLILATIVFYVVYQAVHGMLLCRCDKVKCDNENLVCSDSEVLVKNGSYCRCCDDCYKKIYEGEICACTEKCWGITRYPLPVKCVDGLECIEGKCTKVSS</sequence>
<evidence type="ECO:0000256" key="1">
    <source>
        <dbReference type="SAM" id="SignalP"/>
    </source>
</evidence>
<proteinExistence type="predicted"/>
<evidence type="ECO:0000313" key="2">
    <source>
        <dbReference type="RefSeq" id="XP_028135763.1"/>
    </source>
</evidence>
<dbReference type="RefSeq" id="XP_028135763.1">
    <property type="nucleotide sequence ID" value="XM_028279962.1"/>
</dbReference>
<name>A0A6P7FS08_DIAVI</name>
<feature type="chain" id="PRO_5027879939" evidence="1">
    <location>
        <begin position="21"/>
        <end position="101"/>
    </location>
</feature>
<accession>A0A6P7FS08</accession>
<organism evidence="2">
    <name type="scientific">Diabrotica virgifera virgifera</name>
    <name type="common">western corn rootworm</name>
    <dbReference type="NCBI Taxonomy" id="50390"/>
    <lineage>
        <taxon>Eukaryota</taxon>
        <taxon>Metazoa</taxon>
        <taxon>Ecdysozoa</taxon>
        <taxon>Arthropoda</taxon>
        <taxon>Hexapoda</taxon>
        <taxon>Insecta</taxon>
        <taxon>Pterygota</taxon>
        <taxon>Neoptera</taxon>
        <taxon>Endopterygota</taxon>
        <taxon>Coleoptera</taxon>
        <taxon>Polyphaga</taxon>
        <taxon>Cucujiformia</taxon>
        <taxon>Chrysomeloidea</taxon>
        <taxon>Chrysomelidae</taxon>
        <taxon>Galerucinae</taxon>
        <taxon>Diabroticina</taxon>
        <taxon>Diabroticites</taxon>
        <taxon>Diabrotica</taxon>
    </lineage>
</organism>
<feature type="signal peptide" evidence="1">
    <location>
        <begin position="1"/>
        <end position="20"/>
    </location>
</feature>
<gene>
    <name evidence="2" type="primary">LOC114330572</name>
</gene>
<protein>
    <submittedName>
        <fullName evidence="2">Uncharacterized protein LOC114330572 isoform X2</fullName>
    </submittedName>
</protein>
<dbReference type="AlphaFoldDB" id="A0A6P7FS08"/>